<name>A0A2A9NTK0_9AGAR</name>
<dbReference type="Proteomes" id="UP000242287">
    <property type="component" value="Unassembled WGS sequence"/>
</dbReference>
<dbReference type="OrthoDB" id="3041868at2759"/>
<evidence type="ECO:0000313" key="2">
    <source>
        <dbReference type="Proteomes" id="UP000242287"/>
    </source>
</evidence>
<dbReference type="AlphaFoldDB" id="A0A2A9NTK0"/>
<dbReference type="EMBL" id="KZ301986">
    <property type="protein sequence ID" value="PFH51597.1"/>
    <property type="molecule type" value="Genomic_DNA"/>
</dbReference>
<sequence length="384" mass="44175">MTQTRAQAAREPEQQLEREPITVNWVFFDKLHVLQVFPAAIPYELFTNSIEMEYEFKPKIKNILCWRPEKAVTVMGLPLRETSMDVDALAEAIMPAGTLSEYRGEDLPEDHVHLLITASEYDHDEARDTLPENRSKSGCSNLLRQEAATIYRDKMFTVLEYTALNKQSYLGRSLRRHRPGNPSTANPNISPSFREIHSLISRSHNSTVLWFSRIDPEVHRRGIKDLYGVNTEDSSKLDGVDTIEVKKIRVRIFIMELKQEMGEGDCDATVQDGHSRWCIHYLDKEGYVLGDFREPNALFTSDGKLKLIDFDWAGRYKRDVQGHAASHTNTEDVFDSEYAHYPPGLSTTIKWAKGVMDFVTILPEHDKEMMKILLNELYRIPVDP</sequence>
<dbReference type="InterPro" id="IPR011009">
    <property type="entry name" value="Kinase-like_dom_sf"/>
</dbReference>
<gene>
    <name evidence="1" type="ORF">AMATHDRAFT_46945</name>
</gene>
<reference evidence="1 2" key="1">
    <citation type="submission" date="2014-02" db="EMBL/GenBank/DDBJ databases">
        <title>Transposable element dynamics among asymbiotic and ectomycorrhizal Amanita fungi.</title>
        <authorList>
            <consortium name="DOE Joint Genome Institute"/>
            <person name="Hess J."/>
            <person name="Skrede I."/>
            <person name="Wolfe B."/>
            <person name="LaButti K."/>
            <person name="Ohm R.A."/>
            <person name="Grigoriev I.V."/>
            <person name="Pringle A."/>
        </authorList>
    </citation>
    <scope>NUCLEOTIDE SEQUENCE [LARGE SCALE GENOMIC DNA]</scope>
    <source>
        <strain evidence="1 2">SKay4041</strain>
    </source>
</reference>
<evidence type="ECO:0000313" key="1">
    <source>
        <dbReference type="EMBL" id="PFH51597.1"/>
    </source>
</evidence>
<dbReference type="STRING" id="703135.A0A2A9NTK0"/>
<proteinExistence type="predicted"/>
<dbReference type="SUPFAM" id="SSF56112">
    <property type="entry name" value="Protein kinase-like (PK-like)"/>
    <property type="match status" value="1"/>
</dbReference>
<keyword evidence="2" id="KW-1185">Reference proteome</keyword>
<organism evidence="1 2">
    <name type="scientific">Amanita thiersii Skay4041</name>
    <dbReference type="NCBI Taxonomy" id="703135"/>
    <lineage>
        <taxon>Eukaryota</taxon>
        <taxon>Fungi</taxon>
        <taxon>Dikarya</taxon>
        <taxon>Basidiomycota</taxon>
        <taxon>Agaricomycotina</taxon>
        <taxon>Agaricomycetes</taxon>
        <taxon>Agaricomycetidae</taxon>
        <taxon>Agaricales</taxon>
        <taxon>Pluteineae</taxon>
        <taxon>Amanitaceae</taxon>
        <taxon>Amanita</taxon>
    </lineage>
</organism>
<accession>A0A2A9NTK0</accession>
<protein>
    <recommendedName>
        <fullName evidence="3">Protein kinase domain-containing protein</fullName>
    </recommendedName>
</protein>
<evidence type="ECO:0008006" key="3">
    <source>
        <dbReference type="Google" id="ProtNLM"/>
    </source>
</evidence>